<dbReference type="InterPro" id="IPR013785">
    <property type="entry name" value="Aldolase_TIM"/>
</dbReference>
<evidence type="ECO:0000256" key="3">
    <source>
        <dbReference type="ARBA" id="ARBA00023295"/>
    </source>
</evidence>
<keyword evidence="2 7" id="KW-0378">Hydrolase</keyword>
<gene>
    <name evidence="7" type="ORF">BN4615_P8035</name>
</gene>
<dbReference type="RefSeq" id="WP_311132021.1">
    <property type="nucleotide sequence ID" value="NZ_CP084058.1"/>
</dbReference>
<dbReference type="GO" id="GO:0005975">
    <property type="term" value="P:carbohydrate metabolic process"/>
    <property type="evidence" value="ECO:0007669"/>
    <property type="project" value="InterPro"/>
</dbReference>
<evidence type="ECO:0000259" key="6">
    <source>
        <dbReference type="Pfam" id="PF17801"/>
    </source>
</evidence>
<feature type="signal peptide" evidence="5">
    <location>
        <begin position="1"/>
        <end position="29"/>
    </location>
</feature>
<dbReference type="Gene3D" id="2.60.40.1180">
    <property type="entry name" value="Golgi alpha-mannosidase II"/>
    <property type="match status" value="1"/>
</dbReference>
<organism evidence="7">
    <name type="scientific">Nonomuraea gerenzanensis</name>
    <dbReference type="NCBI Taxonomy" id="93944"/>
    <lineage>
        <taxon>Bacteria</taxon>
        <taxon>Bacillati</taxon>
        <taxon>Actinomycetota</taxon>
        <taxon>Actinomycetes</taxon>
        <taxon>Streptosporangiales</taxon>
        <taxon>Streptosporangiaceae</taxon>
        <taxon>Nonomuraea</taxon>
    </lineage>
</organism>
<evidence type="ECO:0000256" key="4">
    <source>
        <dbReference type="SAM" id="MobiDB-lite"/>
    </source>
</evidence>
<evidence type="ECO:0000256" key="1">
    <source>
        <dbReference type="ARBA" id="ARBA00022729"/>
    </source>
</evidence>
<feature type="region of interest" description="Disordered" evidence="4">
    <location>
        <begin position="130"/>
        <end position="155"/>
    </location>
</feature>
<reference evidence="7" key="1">
    <citation type="submission" date="2016-04" db="EMBL/GenBank/DDBJ databases">
        <authorList>
            <person name="Evans L.H."/>
            <person name="Alamgir A."/>
            <person name="Owens N."/>
            <person name="Weber N.D."/>
            <person name="Virtaneva K."/>
            <person name="Barbian K."/>
            <person name="Babar A."/>
            <person name="Rosenke K."/>
        </authorList>
    </citation>
    <scope>NUCLEOTIDE SEQUENCE</scope>
    <source>
        <strain evidence="7">Nono1</strain>
    </source>
</reference>
<dbReference type="EC" id="3.2.1.22" evidence="7"/>
<dbReference type="Pfam" id="PF17801">
    <property type="entry name" value="Melibiase_C"/>
    <property type="match status" value="1"/>
</dbReference>
<keyword evidence="1 5" id="KW-0732">Signal</keyword>
<dbReference type="InterPro" id="IPR041233">
    <property type="entry name" value="Melibiase_C"/>
</dbReference>
<dbReference type="GO" id="GO:0004557">
    <property type="term" value="F:alpha-galactosidase activity"/>
    <property type="evidence" value="ECO:0007669"/>
    <property type="project" value="UniProtKB-EC"/>
</dbReference>
<accession>A0A1M4EHZ8</accession>
<dbReference type="PANTHER" id="PTHR11452">
    <property type="entry name" value="ALPHA-GALACTOSIDASE/ALPHA-N-ACETYLGALACTOSAMINIDASE"/>
    <property type="match status" value="1"/>
</dbReference>
<feature type="chain" id="PRO_5038510600" evidence="5">
    <location>
        <begin position="30"/>
        <end position="155"/>
    </location>
</feature>
<keyword evidence="3 7" id="KW-0326">Glycosidase</keyword>
<dbReference type="AlphaFoldDB" id="A0A1M4EHZ8"/>
<name>A0A1M4EHZ8_9ACTN</name>
<dbReference type="InterPro" id="IPR002241">
    <property type="entry name" value="Glyco_hydro_27"/>
</dbReference>
<protein>
    <submittedName>
        <fullName evidence="7">Alpha-galactosidase</fullName>
        <ecNumber evidence="7">3.2.1.22</ecNumber>
    </submittedName>
</protein>
<dbReference type="InterPro" id="IPR013780">
    <property type="entry name" value="Glyco_hydro_b"/>
</dbReference>
<sequence length="155" mass="16006">MTETEYRTQFTLWAMGAAPLILQAAPAQAPASVVANPEVIAVDQDPLGAHGTLVRSDGWYHVLSKPLRNGDRAVALFNESDRAAVISTDLGGRHRVEDLWTGAVSATAGKLAAQVPAHAALLYRVSASGEQARPSGAASRPPRASSAPSAASGPS</sequence>
<evidence type="ECO:0000256" key="5">
    <source>
        <dbReference type="SAM" id="SignalP"/>
    </source>
</evidence>
<dbReference type="EMBL" id="LT559118">
    <property type="protein sequence ID" value="SBO98519.1"/>
    <property type="molecule type" value="Genomic_DNA"/>
</dbReference>
<evidence type="ECO:0000256" key="2">
    <source>
        <dbReference type="ARBA" id="ARBA00022801"/>
    </source>
</evidence>
<dbReference type="PANTHER" id="PTHR11452:SF75">
    <property type="entry name" value="ALPHA-GALACTOSIDASE MEL1"/>
    <property type="match status" value="1"/>
</dbReference>
<dbReference type="Gene3D" id="3.20.20.70">
    <property type="entry name" value="Aldolase class I"/>
    <property type="match status" value="1"/>
</dbReference>
<proteinExistence type="predicted"/>
<feature type="compositionally biased region" description="Low complexity" evidence="4">
    <location>
        <begin position="132"/>
        <end position="155"/>
    </location>
</feature>
<evidence type="ECO:0000313" key="7">
    <source>
        <dbReference type="EMBL" id="SBO98519.1"/>
    </source>
</evidence>
<dbReference type="SUPFAM" id="SSF51011">
    <property type="entry name" value="Glycosyl hydrolase domain"/>
    <property type="match status" value="1"/>
</dbReference>
<feature type="domain" description="Alpha galactosidase C-terminal" evidence="6">
    <location>
        <begin position="58"/>
        <end position="125"/>
    </location>
</feature>